<gene>
    <name evidence="5" type="ORF">B5G26_13730</name>
</gene>
<dbReference type="RefSeq" id="WP_087990060.1">
    <property type="nucleotide sequence ID" value="NZ_NFHM01000028.1"/>
</dbReference>
<evidence type="ECO:0000256" key="2">
    <source>
        <dbReference type="SAM" id="Phobius"/>
    </source>
</evidence>
<keyword evidence="2" id="KW-1133">Transmembrane helix</keyword>
<protein>
    <recommendedName>
        <fullName evidence="4">TPM domain-containing protein</fullName>
    </recommendedName>
</protein>
<keyword evidence="2" id="KW-0812">Transmembrane</keyword>
<organism evidence="5 6">
    <name type="scientific">Anaerotignum lactatifermentans</name>
    <dbReference type="NCBI Taxonomy" id="160404"/>
    <lineage>
        <taxon>Bacteria</taxon>
        <taxon>Bacillati</taxon>
        <taxon>Bacillota</taxon>
        <taxon>Clostridia</taxon>
        <taxon>Lachnospirales</taxon>
        <taxon>Anaerotignaceae</taxon>
        <taxon>Anaerotignum</taxon>
    </lineage>
</organism>
<dbReference type="AlphaFoldDB" id="A0A1Y3TWM8"/>
<feature type="region of interest" description="Disordered" evidence="1">
    <location>
        <begin position="406"/>
        <end position="437"/>
    </location>
</feature>
<feature type="compositionally biased region" description="Gly residues" evidence="1">
    <location>
        <begin position="426"/>
        <end position="437"/>
    </location>
</feature>
<evidence type="ECO:0000313" key="6">
    <source>
        <dbReference type="Proteomes" id="UP000195455"/>
    </source>
</evidence>
<sequence>MKKIFSAFTLAVMLALFLCSPVSAIQPRGVIYDETNSLGSPTLTYQGEDMLPQLSVSLGIDIRVDVLSETSDDDICETAAWLYSKYGYGYGKNMEGITLTIQMNKLDDYIYAKPAENGWCVYANLRQDRGSSQELVDVLYAAVEPYMADEAWNGEDMTMSATALTQAVDAMAEAATDYILTNCPPEYSAENIDTAEENTADQNSVEMKYVFDVSDLLSFEQWEELESRAETISKRQNCGIYFALVDDFTDYGYGDIYEVTYTIYHDNELGMGENRDGIIVMLSMEERDYAMFVYGEYAEYVFNEYGQLMLEEAFLDDFGENDWYGGISHYLDTCDEFLTKAEEGKPVRESPLPSIAIATGASCLIAAIVCSVFKYRMRTVHQQTEANAYITEGGLQLTDQYDQYTHTTETRTKIEKESSSGTSSESGGGGSGRSGNF</sequence>
<reference evidence="6" key="1">
    <citation type="submission" date="2017-04" db="EMBL/GenBank/DDBJ databases">
        <title>Function of individual gut microbiota members based on whole genome sequencing of pure cultures obtained from chicken caecum.</title>
        <authorList>
            <person name="Medvecky M."/>
            <person name="Cejkova D."/>
            <person name="Polansky O."/>
            <person name="Karasova D."/>
            <person name="Kubasova T."/>
            <person name="Cizek A."/>
            <person name="Rychlik I."/>
        </authorList>
    </citation>
    <scope>NUCLEOTIDE SEQUENCE [LARGE SCALE GENOMIC DNA]</scope>
    <source>
        <strain evidence="6">An75</strain>
    </source>
</reference>
<dbReference type="InterPro" id="IPR007621">
    <property type="entry name" value="TPM_dom"/>
</dbReference>
<feature type="domain" description="TPM" evidence="4">
    <location>
        <begin position="210"/>
        <end position="334"/>
    </location>
</feature>
<dbReference type="EMBL" id="NFHM01000028">
    <property type="protein sequence ID" value="OUN40843.1"/>
    <property type="molecule type" value="Genomic_DNA"/>
</dbReference>
<feature type="chain" id="PRO_5013096439" description="TPM domain-containing protein" evidence="3">
    <location>
        <begin position="25"/>
        <end position="437"/>
    </location>
</feature>
<keyword evidence="3" id="KW-0732">Signal</keyword>
<proteinExistence type="predicted"/>
<keyword evidence="2" id="KW-0472">Membrane</keyword>
<evidence type="ECO:0000256" key="1">
    <source>
        <dbReference type="SAM" id="MobiDB-lite"/>
    </source>
</evidence>
<feature type="signal peptide" evidence="3">
    <location>
        <begin position="1"/>
        <end position="24"/>
    </location>
</feature>
<name>A0A1Y3TWM8_9FIRM</name>
<dbReference type="Proteomes" id="UP000195455">
    <property type="component" value="Unassembled WGS sequence"/>
</dbReference>
<evidence type="ECO:0000256" key="3">
    <source>
        <dbReference type="SAM" id="SignalP"/>
    </source>
</evidence>
<feature type="transmembrane region" description="Helical" evidence="2">
    <location>
        <begin position="355"/>
        <end position="373"/>
    </location>
</feature>
<accession>A0A1Y3TWM8</accession>
<evidence type="ECO:0000313" key="5">
    <source>
        <dbReference type="EMBL" id="OUN40843.1"/>
    </source>
</evidence>
<feature type="compositionally biased region" description="Basic and acidic residues" evidence="1">
    <location>
        <begin position="408"/>
        <end position="418"/>
    </location>
</feature>
<evidence type="ECO:0000259" key="4">
    <source>
        <dbReference type="Pfam" id="PF04536"/>
    </source>
</evidence>
<dbReference type="Gene3D" id="3.10.310.50">
    <property type="match status" value="1"/>
</dbReference>
<comment type="caution">
    <text evidence="5">The sequence shown here is derived from an EMBL/GenBank/DDBJ whole genome shotgun (WGS) entry which is preliminary data.</text>
</comment>
<dbReference type="Pfam" id="PF04536">
    <property type="entry name" value="TPM_phosphatase"/>
    <property type="match status" value="1"/>
</dbReference>